<comment type="caution">
    <text evidence="1">The sequence shown here is derived from an EMBL/GenBank/DDBJ whole genome shotgun (WGS) entry which is preliminary data.</text>
</comment>
<protein>
    <recommendedName>
        <fullName evidence="3">STAS/SEC14 domain-containing protein</fullName>
    </recommendedName>
</protein>
<evidence type="ECO:0008006" key="3">
    <source>
        <dbReference type="Google" id="ProtNLM"/>
    </source>
</evidence>
<dbReference type="EMBL" id="JAUZVZ010000019">
    <property type="protein sequence ID" value="MDP4537119.1"/>
    <property type="molecule type" value="Genomic_DNA"/>
</dbReference>
<evidence type="ECO:0000313" key="2">
    <source>
        <dbReference type="Proteomes" id="UP001231616"/>
    </source>
</evidence>
<organism evidence="1 2">
    <name type="scientific">Alkalimonas collagenimarina</name>
    <dbReference type="NCBI Taxonomy" id="400390"/>
    <lineage>
        <taxon>Bacteria</taxon>
        <taxon>Pseudomonadati</taxon>
        <taxon>Pseudomonadota</taxon>
        <taxon>Gammaproteobacteria</taxon>
        <taxon>Alkalimonas</taxon>
    </lineage>
</organism>
<accession>A0ABT9H1C5</accession>
<sequence length="140" mass="16164">MSGKKRFQIEVEDRVIWVKANGTWTSLTVADYIADIRTKANALAGKPWAIVLDARDWQACPADVFTQLQENTHWCLQRQLRLGVVLLPEQPLLRWQFAKATEGERPEHYQKHVVEDEAAARLIIQQAGYFKQKPQPQQRA</sequence>
<proteinExistence type="predicted"/>
<keyword evidence="2" id="KW-1185">Reference proteome</keyword>
<reference evidence="1 2" key="1">
    <citation type="submission" date="2023-08" db="EMBL/GenBank/DDBJ databases">
        <authorList>
            <person name="Joshi A."/>
            <person name="Thite S."/>
        </authorList>
    </citation>
    <scope>NUCLEOTIDE SEQUENCE [LARGE SCALE GENOMIC DNA]</scope>
    <source>
        <strain evidence="1 2">AC40</strain>
    </source>
</reference>
<dbReference type="RefSeq" id="WP_305894383.1">
    <property type="nucleotide sequence ID" value="NZ_JAUZVZ010000019.1"/>
</dbReference>
<dbReference type="Proteomes" id="UP001231616">
    <property type="component" value="Unassembled WGS sequence"/>
</dbReference>
<gene>
    <name evidence="1" type="ORF">Q3O60_13055</name>
</gene>
<evidence type="ECO:0000313" key="1">
    <source>
        <dbReference type="EMBL" id="MDP4537119.1"/>
    </source>
</evidence>
<name>A0ABT9H1C5_9GAMM</name>